<evidence type="ECO:0000313" key="2">
    <source>
        <dbReference type="EMBL" id="GGL93124.1"/>
    </source>
</evidence>
<dbReference type="Proteomes" id="UP000655208">
    <property type="component" value="Unassembled WGS sequence"/>
</dbReference>
<comment type="caution">
    <text evidence="2">The sequence shown here is derived from an EMBL/GenBank/DDBJ whole genome shotgun (WGS) entry which is preliminary data.</text>
</comment>
<evidence type="ECO:0000313" key="3">
    <source>
        <dbReference type="Proteomes" id="UP000655208"/>
    </source>
</evidence>
<dbReference type="SUPFAM" id="SSF111369">
    <property type="entry name" value="HlyD-like secretion proteins"/>
    <property type="match status" value="1"/>
</dbReference>
<gene>
    <name evidence="2" type="ORF">GCM10011594_11140</name>
</gene>
<reference evidence="2" key="1">
    <citation type="journal article" date="2014" name="Int. J. Syst. Evol. Microbiol.">
        <title>Complete genome sequence of Corynebacterium casei LMG S-19264T (=DSM 44701T), isolated from a smear-ripened cheese.</title>
        <authorList>
            <consortium name="US DOE Joint Genome Institute (JGI-PGF)"/>
            <person name="Walter F."/>
            <person name="Albersmeier A."/>
            <person name="Kalinowski J."/>
            <person name="Ruckert C."/>
        </authorList>
    </citation>
    <scope>NUCLEOTIDE SEQUENCE</scope>
    <source>
        <strain evidence="2">CGMCC 4.7308</strain>
    </source>
</reference>
<dbReference type="Gene3D" id="2.40.30.170">
    <property type="match status" value="1"/>
</dbReference>
<dbReference type="Gene3D" id="2.40.420.20">
    <property type="match status" value="1"/>
</dbReference>
<dbReference type="GO" id="GO:1990281">
    <property type="term" value="C:efflux pump complex"/>
    <property type="evidence" value="ECO:0007669"/>
    <property type="project" value="TreeGrafter"/>
</dbReference>
<dbReference type="InterPro" id="IPR058627">
    <property type="entry name" value="MdtA-like_C"/>
</dbReference>
<keyword evidence="3" id="KW-1185">Reference proteome</keyword>
<dbReference type="AlphaFoldDB" id="A0A917SRX1"/>
<dbReference type="Pfam" id="PF25967">
    <property type="entry name" value="RND-MFP_C"/>
    <property type="match status" value="1"/>
</dbReference>
<sequence>MATAQDVAADQSEIDSRSWDVTIAEQNRRAATLTSPISGTVAAVGLAVGDGVSAGSTSATVTVVGGGQYTVSTTVPLSAVDAIRVGQRSAVTVNGRTAPLTGTVTTVGVLASTTGSTPTYPVTVLVDAGTTRLYDGSGATVAVTTADLSGVLTVPSSAVHTVGSAHSVDVLRDGAVTATRVEIGAVGPTVTQVTSGLSAGDQVVLADLGAPLPTATSSSRSGGGLLGGAGRAGGGAGFGGGTGFGGGARGGR</sequence>
<proteinExistence type="predicted"/>
<dbReference type="GO" id="GO:0015562">
    <property type="term" value="F:efflux transmembrane transporter activity"/>
    <property type="evidence" value="ECO:0007669"/>
    <property type="project" value="TreeGrafter"/>
</dbReference>
<dbReference type="PANTHER" id="PTHR30469:SF33">
    <property type="entry name" value="SLR1207 PROTEIN"/>
    <property type="match status" value="1"/>
</dbReference>
<name>A0A917SRX1_9ACTN</name>
<protein>
    <recommendedName>
        <fullName evidence="1">Multidrug resistance protein MdtA-like C-terminal permuted SH3 domain-containing protein</fullName>
    </recommendedName>
</protein>
<reference evidence="2" key="2">
    <citation type="submission" date="2020-09" db="EMBL/GenBank/DDBJ databases">
        <authorList>
            <person name="Sun Q."/>
            <person name="Zhou Y."/>
        </authorList>
    </citation>
    <scope>NUCLEOTIDE SEQUENCE</scope>
    <source>
        <strain evidence="2">CGMCC 4.7308</strain>
    </source>
</reference>
<dbReference type="Gene3D" id="2.40.50.100">
    <property type="match status" value="1"/>
</dbReference>
<organism evidence="2 3">
    <name type="scientific">Nakamurella endophytica</name>
    <dbReference type="NCBI Taxonomy" id="1748367"/>
    <lineage>
        <taxon>Bacteria</taxon>
        <taxon>Bacillati</taxon>
        <taxon>Actinomycetota</taxon>
        <taxon>Actinomycetes</taxon>
        <taxon>Nakamurellales</taxon>
        <taxon>Nakamurellaceae</taxon>
        <taxon>Nakamurella</taxon>
    </lineage>
</organism>
<evidence type="ECO:0000259" key="1">
    <source>
        <dbReference type="Pfam" id="PF25967"/>
    </source>
</evidence>
<accession>A0A917SRX1</accession>
<feature type="domain" description="Multidrug resistance protein MdtA-like C-terminal permuted SH3" evidence="1">
    <location>
        <begin position="151"/>
        <end position="207"/>
    </location>
</feature>
<dbReference type="Gene3D" id="1.10.287.470">
    <property type="entry name" value="Helix hairpin bin"/>
    <property type="match status" value="1"/>
</dbReference>
<dbReference type="PANTHER" id="PTHR30469">
    <property type="entry name" value="MULTIDRUG RESISTANCE PROTEIN MDTA"/>
    <property type="match status" value="1"/>
</dbReference>
<dbReference type="EMBL" id="BMNA01000002">
    <property type="protein sequence ID" value="GGL93124.1"/>
    <property type="molecule type" value="Genomic_DNA"/>
</dbReference>